<gene>
    <name evidence="7" type="ORF">S12H4_61299</name>
</gene>
<protein>
    <recommendedName>
        <fullName evidence="6">Sodium/calcium exchanger membrane region domain-containing protein</fullName>
    </recommendedName>
</protein>
<dbReference type="InterPro" id="IPR004837">
    <property type="entry name" value="NaCa_Exmemb"/>
</dbReference>
<feature type="non-terminal residue" evidence="7">
    <location>
        <position position="1"/>
    </location>
</feature>
<proteinExistence type="predicted"/>
<keyword evidence="2 5" id="KW-0812">Transmembrane</keyword>
<evidence type="ECO:0000256" key="2">
    <source>
        <dbReference type="ARBA" id="ARBA00022692"/>
    </source>
</evidence>
<evidence type="ECO:0000256" key="1">
    <source>
        <dbReference type="ARBA" id="ARBA00004141"/>
    </source>
</evidence>
<organism evidence="7">
    <name type="scientific">marine sediment metagenome</name>
    <dbReference type="NCBI Taxonomy" id="412755"/>
    <lineage>
        <taxon>unclassified sequences</taxon>
        <taxon>metagenomes</taxon>
        <taxon>ecological metagenomes</taxon>
    </lineage>
</organism>
<keyword evidence="4 5" id="KW-0472">Membrane</keyword>
<dbReference type="GO" id="GO:0055085">
    <property type="term" value="P:transmembrane transport"/>
    <property type="evidence" value="ECO:0007669"/>
    <property type="project" value="InterPro"/>
</dbReference>
<feature type="non-terminal residue" evidence="7">
    <location>
        <position position="119"/>
    </location>
</feature>
<evidence type="ECO:0000259" key="6">
    <source>
        <dbReference type="Pfam" id="PF01699"/>
    </source>
</evidence>
<dbReference type="GO" id="GO:0016020">
    <property type="term" value="C:membrane"/>
    <property type="evidence" value="ECO:0007669"/>
    <property type="project" value="UniProtKB-SubCell"/>
</dbReference>
<name>X1VR87_9ZZZZ</name>
<evidence type="ECO:0000256" key="3">
    <source>
        <dbReference type="ARBA" id="ARBA00022989"/>
    </source>
</evidence>
<dbReference type="EMBL" id="BARW01040642">
    <property type="protein sequence ID" value="GAJ19426.1"/>
    <property type="molecule type" value="Genomic_DNA"/>
</dbReference>
<feature type="transmembrane region" description="Helical" evidence="5">
    <location>
        <begin position="85"/>
        <end position="118"/>
    </location>
</feature>
<feature type="domain" description="Sodium/calcium exchanger membrane region" evidence="6">
    <location>
        <begin position="12"/>
        <end position="117"/>
    </location>
</feature>
<comment type="subcellular location">
    <subcellularLocation>
        <location evidence="1">Membrane</location>
        <topology evidence="1">Multi-pass membrane protein</topology>
    </subcellularLocation>
</comment>
<comment type="caution">
    <text evidence="7">The sequence shown here is derived from an EMBL/GenBank/DDBJ whole genome shotgun (WGS) entry which is preliminary data.</text>
</comment>
<dbReference type="InterPro" id="IPR044880">
    <property type="entry name" value="NCX_ion-bd_dom_sf"/>
</dbReference>
<evidence type="ECO:0000256" key="4">
    <source>
        <dbReference type="ARBA" id="ARBA00023136"/>
    </source>
</evidence>
<sequence>ELQKPSKVKKIFLASIGLVFIFIGGELLILSADQIIDILHIPEAFFGFIIIGFVTNVEELTLVLKSIKKKAVDIGFGGMIGKLIWNLTITFGISGIIMANIPFKLILLWNWLILVLIIV</sequence>
<feature type="transmembrane region" description="Helical" evidence="5">
    <location>
        <begin position="12"/>
        <end position="32"/>
    </location>
</feature>
<keyword evidence="3 5" id="KW-1133">Transmembrane helix</keyword>
<reference evidence="7" key="1">
    <citation type="journal article" date="2014" name="Front. Microbiol.">
        <title>High frequency of phylogenetically diverse reductive dehalogenase-homologous genes in deep subseafloor sedimentary metagenomes.</title>
        <authorList>
            <person name="Kawai M."/>
            <person name="Futagami T."/>
            <person name="Toyoda A."/>
            <person name="Takaki Y."/>
            <person name="Nishi S."/>
            <person name="Hori S."/>
            <person name="Arai W."/>
            <person name="Tsubouchi T."/>
            <person name="Morono Y."/>
            <person name="Uchiyama I."/>
            <person name="Ito T."/>
            <person name="Fujiyama A."/>
            <person name="Inagaki F."/>
            <person name="Takami H."/>
        </authorList>
    </citation>
    <scope>NUCLEOTIDE SEQUENCE</scope>
    <source>
        <strain evidence="7">Expedition CK06-06</strain>
    </source>
</reference>
<accession>X1VR87</accession>
<dbReference type="Gene3D" id="1.20.1420.30">
    <property type="entry name" value="NCX, central ion-binding region"/>
    <property type="match status" value="1"/>
</dbReference>
<evidence type="ECO:0000313" key="7">
    <source>
        <dbReference type="EMBL" id="GAJ19426.1"/>
    </source>
</evidence>
<evidence type="ECO:0000256" key="5">
    <source>
        <dbReference type="SAM" id="Phobius"/>
    </source>
</evidence>
<feature type="transmembrane region" description="Helical" evidence="5">
    <location>
        <begin position="44"/>
        <end position="64"/>
    </location>
</feature>
<dbReference type="AlphaFoldDB" id="X1VR87"/>
<dbReference type="Pfam" id="PF01699">
    <property type="entry name" value="Na_Ca_ex"/>
    <property type="match status" value="1"/>
</dbReference>